<reference evidence="2" key="1">
    <citation type="submission" date="2021-01" db="EMBL/GenBank/DDBJ databases">
        <authorList>
            <person name="Corre E."/>
            <person name="Pelletier E."/>
            <person name="Niang G."/>
            <person name="Scheremetjew M."/>
            <person name="Finn R."/>
            <person name="Kale V."/>
            <person name="Holt S."/>
            <person name="Cochrane G."/>
            <person name="Meng A."/>
            <person name="Brown T."/>
            <person name="Cohen L."/>
        </authorList>
    </citation>
    <scope>NUCLEOTIDE SEQUENCE</scope>
</reference>
<protein>
    <submittedName>
        <fullName evidence="2">Uncharacterized protein</fullName>
    </submittedName>
</protein>
<name>A0A7S1F0W9_NOCSC</name>
<proteinExistence type="predicted"/>
<evidence type="ECO:0000313" key="2">
    <source>
        <dbReference type="EMBL" id="CAD8835898.1"/>
    </source>
</evidence>
<gene>
    <name evidence="2" type="ORF">NSCI0253_LOCUS10246</name>
</gene>
<feature type="compositionally biased region" description="Basic and acidic residues" evidence="1">
    <location>
        <begin position="450"/>
        <end position="462"/>
    </location>
</feature>
<accession>A0A7S1F0W9</accession>
<feature type="compositionally biased region" description="Basic and acidic residues" evidence="1">
    <location>
        <begin position="259"/>
        <end position="341"/>
    </location>
</feature>
<feature type="compositionally biased region" description="Basic and acidic residues" evidence="1">
    <location>
        <begin position="70"/>
        <end position="187"/>
    </location>
</feature>
<feature type="compositionally biased region" description="Basic and acidic residues" evidence="1">
    <location>
        <begin position="203"/>
        <end position="252"/>
    </location>
</feature>
<sequence length="685" mass="78631">MSAKRLVGALTVVPRHYVVMEVKSNLVASERKETLRKFNDPCFKKIAHVVTGEPSDEWKQMTQDKLLAEKQEKAEQDWKVAKAKEERRKQVEQKQKMHEEMKRKAEEEWQKNIEAAKKKVEDEQKKKLEKAKDEELKANEEEQKEQKTTEAEEKPIGLEKADEKMPPVDSECTPKESEEALEEKAAEKTVAGQPTEQVEENVEPPKDSEKEKDGDKISEKEEGAQDPAEKDGELATVEDKDMAVDADQKQPEAEPLADATKEPKDEEQREEEPKDKKLIDEEPNEEERKDESKKAEVTEQEKNDEIPHEQSNKDGTDEQLQKREDVADNKFDVEMSEKKDDEDVEMAPPIVELTEEEKQMWFRVPETPDLTSSELSQSFTSFTLPVPEDGFDEIKFEWQCFDESNEYLKKWMLEKKLTSRMEELQPSQWFKDRLLKWRGNFQTWQRKQKEHAFPAEDKKSGGEDEPDPPVYANFGFDEWVLLQLRFELVLLIEGFKHDVDDPERPGVHEQHLAFYFSKYHKKQLVLEHFGVNSNQELLDLVKDTVMLEPTHQVLALAPALSTEAMDDTGVLLQLVEESRKERQRRIDAGDETVRLKFSPLALQQQPRETPIPANSPLVSTSAAAAAAAAGARWIRPTNWQQQPGRGGGYGPAGGRGSMGKGVGSRWPAAPPGYASRQPYMSKWRV</sequence>
<dbReference type="AlphaFoldDB" id="A0A7S1F0W9"/>
<evidence type="ECO:0000256" key="1">
    <source>
        <dbReference type="SAM" id="MobiDB-lite"/>
    </source>
</evidence>
<feature type="region of interest" description="Disordered" evidence="1">
    <location>
        <begin position="446"/>
        <end position="467"/>
    </location>
</feature>
<feature type="region of interest" description="Disordered" evidence="1">
    <location>
        <begin position="70"/>
        <end position="352"/>
    </location>
</feature>
<feature type="region of interest" description="Disordered" evidence="1">
    <location>
        <begin position="638"/>
        <end position="685"/>
    </location>
</feature>
<feature type="compositionally biased region" description="Gly residues" evidence="1">
    <location>
        <begin position="644"/>
        <end position="662"/>
    </location>
</feature>
<organism evidence="2">
    <name type="scientific">Noctiluca scintillans</name>
    <name type="common">Sea sparkle</name>
    <name type="synonym">Red tide dinoflagellate</name>
    <dbReference type="NCBI Taxonomy" id="2966"/>
    <lineage>
        <taxon>Eukaryota</taxon>
        <taxon>Sar</taxon>
        <taxon>Alveolata</taxon>
        <taxon>Dinophyceae</taxon>
        <taxon>Noctilucales</taxon>
        <taxon>Noctilucaceae</taxon>
        <taxon>Noctiluca</taxon>
    </lineage>
</organism>
<dbReference type="EMBL" id="HBFQ01014827">
    <property type="protein sequence ID" value="CAD8835898.1"/>
    <property type="molecule type" value="Transcribed_RNA"/>
</dbReference>